<feature type="coiled-coil region" evidence="3">
    <location>
        <begin position="541"/>
        <end position="601"/>
    </location>
</feature>
<name>A0A9P6N109_9FUNG</name>
<evidence type="ECO:0000259" key="5">
    <source>
        <dbReference type="PROSITE" id="PS50048"/>
    </source>
</evidence>
<dbReference type="EMBL" id="JAAAID010000177">
    <property type="protein sequence ID" value="KAG0021122.1"/>
    <property type="molecule type" value="Genomic_DNA"/>
</dbReference>
<dbReference type="AlphaFoldDB" id="A0A9P6N109"/>
<dbReference type="Pfam" id="PF00172">
    <property type="entry name" value="Zn_clus"/>
    <property type="match status" value="1"/>
</dbReference>
<gene>
    <name evidence="6" type="ORF">BGZ80_003004</name>
</gene>
<protein>
    <recommendedName>
        <fullName evidence="5">Zn(2)-C6 fungal-type domain-containing protein</fullName>
    </recommendedName>
</protein>
<accession>A0A9P6N109</accession>
<sequence>MAISAPTLSLPASEQQSQNMPLMEEIDADLAFMLTQGYDNHSLYQQHPLSPTSTSSPPPGRGEGQEEEEALKMDLFSQNGFEFGSLTYNSSSIGNLPSPCSPTFDTFQVDGQDPSDSTPVADSDIKALRSSASTLTPLARPLPKPLDLKANKYNAKSDPYLDSSPMTAMSMVTVDSPSPTRPSSPSLFLPSEPSSPSYDEVMLPVVACANCKKSHIKCDHGRPCQNCLKHPNKASSCRDAVPKQRGRPKGGSKTTSEPLSLRLQHPGFQPFSGGPFLHLHGQPEQPPSHPYGRQRAMSSPHISMQQQQESLLQQQEHHLSQYHYHNPSVEYHQAGHPLAMASWGGNAPGIPEMQAIPTSAGPQPSSQLMPTVGYNAPVLDPYELQQLQQHRQQVQQHLQQPQNASDPHEVAMKRSMSDQFGPHHSPLRHFHNEHHQFLQMHQHQHQHQRQRQHPGSSLTLMIPNTVDGRLVGASAAGPAFSTSSTMLPPTPISPAHPLHSPTQPYHYHHGHHSIHLSQPPLSPISHGPVPQGHEDATNSTMALLLQQEQEIKQDLEMFEHQGYQKQQELARINLQKLKLQQQQTLERLSQLQQLAHQQEQQSRRRFHRRPSLQIGMSSLQLPSSSGPLAPVHDEEMVDMDA</sequence>
<feature type="region of interest" description="Disordered" evidence="4">
    <location>
        <begin position="222"/>
        <end position="296"/>
    </location>
</feature>
<dbReference type="PROSITE" id="PS50048">
    <property type="entry name" value="ZN2_CY6_FUNGAL_2"/>
    <property type="match status" value="1"/>
</dbReference>
<evidence type="ECO:0000313" key="7">
    <source>
        <dbReference type="Proteomes" id="UP000703661"/>
    </source>
</evidence>
<feature type="compositionally biased region" description="Low complexity" evidence="4">
    <location>
        <begin position="389"/>
        <end position="402"/>
    </location>
</feature>
<dbReference type="CDD" id="cd00067">
    <property type="entry name" value="GAL4"/>
    <property type="match status" value="1"/>
</dbReference>
<evidence type="ECO:0000256" key="2">
    <source>
        <dbReference type="ARBA" id="ARBA00023242"/>
    </source>
</evidence>
<evidence type="ECO:0000256" key="1">
    <source>
        <dbReference type="ARBA" id="ARBA00022723"/>
    </source>
</evidence>
<feature type="region of interest" description="Disordered" evidence="4">
    <location>
        <begin position="42"/>
        <end position="70"/>
    </location>
</feature>
<evidence type="ECO:0000256" key="3">
    <source>
        <dbReference type="SAM" id="Coils"/>
    </source>
</evidence>
<reference evidence="6" key="1">
    <citation type="journal article" date="2020" name="Fungal Divers.">
        <title>Resolving the Mortierellaceae phylogeny through synthesis of multi-gene phylogenetics and phylogenomics.</title>
        <authorList>
            <person name="Vandepol N."/>
            <person name="Liber J."/>
            <person name="Desiro A."/>
            <person name="Na H."/>
            <person name="Kennedy M."/>
            <person name="Barry K."/>
            <person name="Grigoriev I.V."/>
            <person name="Miller A.N."/>
            <person name="O'Donnell K."/>
            <person name="Stajich J.E."/>
            <person name="Bonito G."/>
        </authorList>
    </citation>
    <scope>NUCLEOTIDE SEQUENCE</scope>
    <source>
        <strain evidence="6">NRRL 2769</strain>
    </source>
</reference>
<proteinExistence type="predicted"/>
<feature type="domain" description="Zn(2)-C6 fungal-type" evidence="5">
    <location>
        <begin position="207"/>
        <end position="239"/>
    </location>
</feature>
<organism evidence="6 7">
    <name type="scientific">Entomortierella chlamydospora</name>
    <dbReference type="NCBI Taxonomy" id="101097"/>
    <lineage>
        <taxon>Eukaryota</taxon>
        <taxon>Fungi</taxon>
        <taxon>Fungi incertae sedis</taxon>
        <taxon>Mucoromycota</taxon>
        <taxon>Mortierellomycotina</taxon>
        <taxon>Mortierellomycetes</taxon>
        <taxon>Mortierellales</taxon>
        <taxon>Mortierellaceae</taxon>
        <taxon>Entomortierella</taxon>
    </lineage>
</organism>
<keyword evidence="3" id="KW-0175">Coiled coil</keyword>
<dbReference type="PANTHER" id="PTHR47659">
    <property type="entry name" value="ZN(II)2CYS6 TRANSCRIPTION FACTOR (EUROFUNG)-RELATED"/>
    <property type="match status" value="1"/>
</dbReference>
<dbReference type="PANTHER" id="PTHR47659:SF1">
    <property type="entry name" value="TRANSCRIPTION ACTIVATOR OF GLUCONEOGENESIS ERT1"/>
    <property type="match status" value="1"/>
</dbReference>
<dbReference type="GO" id="GO:0000981">
    <property type="term" value="F:DNA-binding transcription factor activity, RNA polymerase II-specific"/>
    <property type="evidence" value="ECO:0007669"/>
    <property type="project" value="InterPro"/>
</dbReference>
<dbReference type="InterPro" id="IPR001138">
    <property type="entry name" value="Zn2Cys6_DnaBD"/>
</dbReference>
<comment type="caution">
    <text evidence="6">The sequence shown here is derived from an EMBL/GenBank/DDBJ whole genome shotgun (WGS) entry which is preliminary data.</text>
</comment>
<dbReference type="InterPro" id="IPR050335">
    <property type="entry name" value="ERT1_acuK_gluconeogen_tf"/>
</dbReference>
<dbReference type="GO" id="GO:0008270">
    <property type="term" value="F:zinc ion binding"/>
    <property type="evidence" value="ECO:0007669"/>
    <property type="project" value="InterPro"/>
</dbReference>
<dbReference type="Gene3D" id="4.10.240.10">
    <property type="entry name" value="Zn(2)-C6 fungal-type DNA-binding domain"/>
    <property type="match status" value="1"/>
</dbReference>
<evidence type="ECO:0000313" key="6">
    <source>
        <dbReference type="EMBL" id="KAG0021122.1"/>
    </source>
</evidence>
<feature type="region of interest" description="Disordered" evidence="4">
    <location>
        <begin position="389"/>
        <end position="410"/>
    </location>
</feature>
<dbReference type="OrthoDB" id="1555531at2759"/>
<feature type="compositionally biased region" description="Low complexity" evidence="4">
    <location>
        <begin position="617"/>
        <end position="630"/>
    </location>
</feature>
<dbReference type="Proteomes" id="UP000703661">
    <property type="component" value="Unassembled WGS sequence"/>
</dbReference>
<keyword evidence="2" id="KW-0539">Nucleus</keyword>
<dbReference type="SMART" id="SM00066">
    <property type="entry name" value="GAL4"/>
    <property type="match status" value="1"/>
</dbReference>
<dbReference type="SUPFAM" id="SSF57701">
    <property type="entry name" value="Zn2/Cys6 DNA-binding domain"/>
    <property type="match status" value="1"/>
</dbReference>
<keyword evidence="7" id="KW-1185">Reference proteome</keyword>
<evidence type="ECO:0000256" key="4">
    <source>
        <dbReference type="SAM" id="MobiDB-lite"/>
    </source>
</evidence>
<keyword evidence="1" id="KW-0479">Metal-binding</keyword>
<dbReference type="InterPro" id="IPR036864">
    <property type="entry name" value="Zn2-C6_fun-type_DNA-bd_sf"/>
</dbReference>
<feature type="region of interest" description="Disordered" evidence="4">
    <location>
        <begin position="615"/>
        <end position="641"/>
    </location>
</feature>
<feature type="region of interest" description="Disordered" evidence="4">
    <location>
        <begin position="174"/>
        <end position="195"/>
    </location>
</feature>
<feature type="compositionally biased region" description="Low complexity" evidence="4">
    <location>
        <begin position="176"/>
        <end position="195"/>
    </location>
</feature>